<dbReference type="GO" id="GO:0000272">
    <property type="term" value="P:polysaccharide catabolic process"/>
    <property type="evidence" value="ECO:0007669"/>
    <property type="project" value="UniProtKB-KW"/>
</dbReference>
<keyword evidence="3" id="KW-0119">Carbohydrate metabolism</keyword>
<dbReference type="GO" id="GO:0031176">
    <property type="term" value="F:endo-1,4-beta-xylanase activity"/>
    <property type="evidence" value="ECO:0007669"/>
    <property type="project" value="UniProtKB-ARBA"/>
</dbReference>
<name>A0A2C9LC69_BIOGL</name>
<evidence type="ECO:0000313" key="7">
    <source>
        <dbReference type="Proteomes" id="UP000076420"/>
    </source>
</evidence>
<feature type="domain" description="GH10" evidence="5">
    <location>
        <begin position="175"/>
        <end position="269"/>
    </location>
</feature>
<evidence type="ECO:0000256" key="3">
    <source>
        <dbReference type="ARBA" id="ARBA00023277"/>
    </source>
</evidence>
<comment type="similarity">
    <text evidence="1">Belongs to the glycosyl hydrolase 10 (cellulase F) family.</text>
</comment>
<organism evidence="6 7">
    <name type="scientific">Biomphalaria glabrata</name>
    <name type="common">Bloodfluke planorb</name>
    <name type="synonym">Freshwater snail</name>
    <dbReference type="NCBI Taxonomy" id="6526"/>
    <lineage>
        <taxon>Eukaryota</taxon>
        <taxon>Metazoa</taxon>
        <taxon>Spiralia</taxon>
        <taxon>Lophotrochozoa</taxon>
        <taxon>Mollusca</taxon>
        <taxon>Gastropoda</taxon>
        <taxon>Heterobranchia</taxon>
        <taxon>Euthyneura</taxon>
        <taxon>Panpulmonata</taxon>
        <taxon>Hygrophila</taxon>
        <taxon>Lymnaeoidea</taxon>
        <taxon>Planorbidae</taxon>
        <taxon>Biomphalaria</taxon>
    </lineage>
</organism>
<evidence type="ECO:0000313" key="6">
    <source>
        <dbReference type="EnsemblMetazoa" id="BGLB029462-PA"/>
    </source>
</evidence>
<dbReference type="SUPFAM" id="SSF51445">
    <property type="entry name" value="(Trans)glycosidases"/>
    <property type="match status" value="1"/>
</dbReference>
<accession>A0A2C9LC69</accession>
<dbReference type="PANTHER" id="PTHR31490">
    <property type="entry name" value="GLYCOSYL HYDROLASE"/>
    <property type="match status" value="1"/>
</dbReference>
<dbReference type="VEuPathDB" id="VectorBase:BGLB029462"/>
<dbReference type="Proteomes" id="UP000076420">
    <property type="component" value="Unassembled WGS sequence"/>
</dbReference>
<dbReference type="Gene3D" id="3.20.20.80">
    <property type="entry name" value="Glycosidases"/>
    <property type="match status" value="1"/>
</dbReference>
<keyword evidence="2" id="KW-0378">Hydrolase</keyword>
<dbReference type="InterPro" id="IPR044846">
    <property type="entry name" value="GH10"/>
</dbReference>
<keyword evidence="4" id="KW-0624">Polysaccharide degradation</keyword>
<dbReference type="AlphaFoldDB" id="A0A2C9LC69"/>
<evidence type="ECO:0000259" key="5">
    <source>
        <dbReference type="Pfam" id="PF00331"/>
    </source>
</evidence>
<reference evidence="6" key="1">
    <citation type="submission" date="2020-05" db="UniProtKB">
        <authorList>
            <consortium name="EnsemblMetazoa"/>
        </authorList>
    </citation>
    <scope>IDENTIFICATION</scope>
    <source>
        <strain evidence="6">BB02</strain>
    </source>
</reference>
<evidence type="ECO:0000256" key="4">
    <source>
        <dbReference type="ARBA" id="ARBA00023326"/>
    </source>
</evidence>
<protein>
    <recommendedName>
        <fullName evidence="5">GH10 domain-containing protein</fullName>
    </recommendedName>
</protein>
<dbReference type="PANTHER" id="PTHR31490:SF1">
    <property type="entry name" value="ENDO-1,4-BETA-XYLANASE 1"/>
    <property type="match status" value="1"/>
</dbReference>
<dbReference type="InterPro" id="IPR001000">
    <property type="entry name" value="GH10_dom"/>
</dbReference>
<dbReference type="STRING" id="6526.A0A2C9LC69"/>
<dbReference type="InterPro" id="IPR017853">
    <property type="entry name" value="GH"/>
</dbReference>
<sequence length="280" mass="31038">MSAELSLLNYLLLDKAGQRFVQLTKNEWSTHVNRSLSSGTSFNIRGFQGDYDVIVWYKDKPIKKQTFHLGQADQTVTVDIAGDGHEIQLPPKNDPFAAVPVNHETTSTGLWTMGQATSTSSNNQLTCTTRWSAASEVGDDKTIEVGCNGDEVLTGCSSLLKVGSLQNSFLETLFQAYLSQIQQFKAANVGLGGVGVQSHMPSNIRPSPTLLKHRLDILAQAGVPMWATELDLMAHDDNSRADWYEIIWRVFFSHPGVDGIIFWGIWDHDKSPDYGLQEHL</sequence>
<evidence type="ECO:0000256" key="1">
    <source>
        <dbReference type="ARBA" id="ARBA00007495"/>
    </source>
</evidence>
<dbReference type="EnsemblMetazoa" id="BGLB029462-RA">
    <property type="protein sequence ID" value="BGLB029462-PA"/>
    <property type="gene ID" value="BGLB029462"/>
</dbReference>
<evidence type="ECO:0000256" key="2">
    <source>
        <dbReference type="ARBA" id="ARBA00022801"/>
    </source>
</evidence>
<dbReference type="KEGG" id="bgt:106077305"/>
<dbReference type="VEuPathDB" id="VectorBase:BGLAX_038120"/>
<proteinExistence type="inferred from homology"/>
<gene>
    <name evidence="6" type="primary">106077305</name>
</gene>
<dbReference type="Pfam" id="PF00331">
    <property type="entry name" value="Glyco_hydro_10"/>
    <property type="match status" value="1"/>
</dbReference>